<name>A0ACC1RU63_9HYPO</name>
<accession>A0ACC1RU63</accession>
<proteinExistence type="predicted"/>
<keyword evidence="2" id="KW-1185">Reference proteome</keyword>
<protein>
    <submittedName>
        <fullName evidence="1">Uncharacterized protein</fullName>
    </submittedName>
</protein>
<organism evidence="1 2">
    <name type="scientific">Fusarium decemcellulare</name>
    <dbReference type="NCBI Taxonomy" id="57161"/>
    <lineage>
        <taxon>Eukaryota</taxon>
        <taxon>Fungi</taxon>
        <taxon>Dikarya</taxon>
        <taxon>Ascomycota</taxon>
        <taxon>Pezizomycotina</taxon>
        <taxon>Sordariomycetes</taxon>
        <taxon>Hypocreomycetidae</taxon>
        <taxon>Hypocreales</taxon>
        <taxon>Nectriaceae</taxon>
        <taxon>Fusarium</taxon>
        <taxon>Fusarium decemcellulare species complex</taxon>
    </lineage>
</organism>
<dbReference type="Proteomes" id="UP001148629">
    <property type="component" value="Unassembled WGS sequence"/>
</dbReference>
<gene>
    <name evidence="1" type="ORF">NM208_g11396</name>
</gene>
<dbReference type="EMBL" id="JANRMS010001812">
    <property type="protein sequence ID" value="KAJ3526001.1"/>
    <property type="molecule type" value="Genomic_DNA"/>
</dbReference>
<evidence type="ECO:0000313" key="1">
    <source>
        <dbReference type="EMBL" id="KAJ3526001.1"/>
    </source>
</evidence>
<reference evidence="1" key="1">
    <citation type="submission" date="2022-08" db="EMBL/GenBank/DDBJ databases">
        <title>Genome Sequence of Fusarium decemcellulare.</title>
        <authorList>
            <person name="Buettner E."/>
        </authorList>
    </citation>
    <scope>NUCLEOTIDE SEQUENCE</scope>
    <source>
        <strain evidence="1">Babe19</strain>
    </source>
</reference>
<sequence>MLRTAIDEARPDEIFASAPPSALPPAVYRPWIGSRLVDAIPRSIKRIAVLEQIHRKTTKAVPVVSTPSSVTSWATLLPIVVTQALRGVLQNLTAEKPIQNLEVGKKSGWKEPTGYDLQAPQLETAYNKILDQLFGKRAYVANAIKSATTGLSATVAASPEFGFGSLLARKQRRSQFVSQVKDAATNGNFITDAPKSWLARWAVNADDATKSTEIADDVIARLETDGSSLASQLLSAKGLFRKESLWLTGSDAWSYDLGNSGVHHVLASGENVNMLIIDSTPYSERAVADANRRKKDIGLYAMNFGNVYVASTAVYSSYTQVLQALLEADKFEGPSVVLAYLPYFGETDSPLTVLQETKKAVDAGYWPLYRWNPKNEEKGEPNFSLDSELIKQELKKFLARDNQLTQLAAKEPKFAAALAQDFGTEVRAQQKRKAKDAYNQLLEGLLGAPLTILFASDNGNAGTVAKRLANRGRARGLKTAVMAMEDYPLEDLPSEENIVFVTSTAGQGEFPQNGLPFWDAIKDNTDLDLATVNYSVFGLGDSHYWPRKEDKIYYNKPAKDLDRVLTNLGAKHLVPIGLGDDQDPDGFQTGYQEWEPTIWTALGVDKVDGLPEEPPPITNEDIKLASNYLRGTIVEGLNDTSTLAISAADQQLTKFHGTYMQDDRDIRDERKAQGLEPAYSFMIRCRLPGGISTPQQWIQMDDIANELGNETMKLTTRQTFQFHGVVKSKLKPAMQAINRALMTTIAACGDVNRNVMCSSLPTQSKYHRQVFACSQLISDHLLPSTTAYHEIWLTDDNDKKTLVAGDAVQDFEPLYGPTYLPRKFKITIGIPPHNDTDVYAHDIGLIAIKGEDGNLAGFNVLAGGGMGSTHNNKKTYPQTGRMFGFCKTEDVHIVCEKIMLVQRDNGDRLNRKHARLKYTIDDMTVEVFRTKVEELWGKKFETERPFEFKSNVDTFGWQKDEHGLNHFTFFIENGRIEDTADFQMKTGLREIAKVHKGEFRLTGNQHLILSNVADEDLPAMKELMKKYKLDNIQFSGLRLSSSACVAFPTCGLAMAESERYLPVLITKLEDCLEENGLRQDSIVMRMTGCPNGCARPWLAEVAFVGKAYGAYNMYLGGGYHGQRLNKLYRQSIKEEEILSIMKPLLKQYALERQEGERFGDFCIRAGVITATTDGRNFHDNIPEDDEDEE</sequence>
<evidence type="ECO:0000313" key="2">
    <source>
        <dbReference type="Proteomes" id="UP001148629"/>
    </source>
</evidence>
<comment type="caution">
    <text evidence="1">The sequence shown here is derived from an EMBL/GenBank/DDBJ whole genome shotgun (WGS) entry which is preliminary data.</text>
</comment>